<evidence type="ECO:0000313" key="5">
    <source>
        <dbReference type="EMBL" id="MET3732557.1"/>
    </source>
</evidence>
<sequence>MATKIRLQRHGRKAKAFFHIVIADSRAPRDGRFIEKIGTYNPITNPATIELNLDRAVHWLQVGAEPTNTAKNILSYKGALMKKHLLGGVAKGAFTQEEAEKKFEAWLEERANAVQAKKDGLAKSKEDAKAAALEAEKAKSDARLAAAAAEEASAEEEVEAAADEATEETAAPEVSEEEKTEE</sequence>
<keyword evidence="2 3" id="KW-0687">Ribonucleoprotein</keyword>
<dbReference type="HAMAP" id="MF_00385">
    <property type="entry name" value="Ribosomal_bS16"/>
    <property type="match status" value="1"/>
</dbReference>
<dbReference type="Pfam" id="PF00886">
    <property type="entry name" value="Ribosomal_S16"/>
    <property type="match status" value="1"/>
</dbReference>
<dbReference type="Proteomes" id="UP001549146">
    <property type="component" value="Unassembled WGS sequence"/>
</dbReference>
<dbReference type="InterPro" id="IPR023803">
    <property type="entry name" value="Ribosomal_bS16_dom_sf"/>
</dbReference>
<gene>
    <name evidence="3" type="primary">rpsP</name>
    <name evidence="5" type="ORF">ABID46_002146</name>
</gene>
<evidence type="ECO:0000313" key="6">
    <source>
        <dbReference type="Proteomes" id="UP001549146"/>
    </source>
</evidence>
<evidence type="ECO:0000256" key="2">
    <source>
        <dbReference type="ARBA" id="ARBA00023274"/>
    </source>
</evidence>
<dbReference type="PANTHER" id="PTHR12919">
    <property type="entry name" value="30S RIBOSOMAL PROTEIN S16"/>
    <property type="match status" value="1"/>
</dbReference>
<dbReference type="NCBIfam" id="NF011094">
    <property type="entry name" value="PRK14521.1"/>
    <property type="match status" value="1"/>
</dbReference>
<reference evidence="5 6" key="1">
    <citation type="submission" date="2024-06" db="EMBL/GenBank/DDBJ databases">
        <title>Genomic Encyclopedia of Type Strains, Phase IV (KMG-IV): sequencing the most valuable type-strain genomes for metagenomic binning, comparative biology and taxonomic classification.</title>
        <authorList>
            <person name="Goeker M."/>
        </authorList>
    </citation>
    <scope>NUCLEOTIDE SEQUENCE [LARGE SCALE GENOMIC DNA]</scope>
    <source>
        <strain evidence="5 6">DSM 29388</strain>
    </source>
</reference>
<protein>
    <recommendedName>
        <fullName evidence="3">Small ribosomal subunit protein bS16</fullName>
    </recommendedName>
</protein>
<dbReference type="NCBIfam" id="TIGR00002">
    <property type="entry name" value="S16"/>
    <property type="match status" value="1"/>
</dbReference>
<dbReference type="PANTHER" id="PTHR12919:SF20">
    <property type="entry name" value="SMALL RIBOSOMAL SUBUNIT PROTEIN BS16M"/>
    <property type="match status" value="1"/>
</dbReference>
<evidence type="ECO:0000256" key="4">
    <source>
        <dbReference type="SAM" id="MobiDB-lite"/>
    </source>
</evidence>
<feature type="region of interest" description="Disordered" evidence="4">
    <location>
        <begin position="117"/>
        <end position="182"/>
    </location>
</feature>
<name>A0ABV2LYD4_9FLAO</name>
<feature type="compositionally biased region" description="Basic and acidic residues" evidence="4">
    <location>
        <begin position="117"/>
        <end position="142"/>
    </location>
</feature>
<accession>A0ABV2LYD4</accession>
<dbReference type="GO" id="GO:0005840">
    <property type="term" value="C:ribosome"/>
    <property type="evidence" value="ECO:0007669"/>
    <property type="project" value="UniProtKB-KW"/>
</dbReference>
<dbReference type="SUPFAM" id="SSF54565">
    <property type="entry name" value="Ribosomal protein S16"/>
    <property type="match status" value="1"/>
</dbReference>
<comment type="caution">
    <text evidence="5">The sequence shown here is derived from an EMBL/GenBank/DDBJ whole genome shotgun (WGS) entry which is preliminary data.</text>
</comment>
<keyword evidence="6" id="KW-1185">Reference proteome</keyword>
<evidence type="ECO:0000256" key="1">
    <source>
        <dbReference type="ARBA" id="ARBA00022980"/>
    </source>
</evidence>
<keyword evidence="1 3" id="KW-0689">Ribosomal protein</keyword>
<comment type="similarity">
    <text evidence="3">Belongs to the bacterial ribosomal protein bS16 family.</text>
</comment>
<dbReference type="InterPro" id="IPR000307">
    <property type="entry name" value="Ribosomal_bS16"/>
</dbReference>
<dbReference type="Gene3D" id="3.30.1320.10">
    <property type="match status" value="1"/>
</dbReference>
<feature type="compositionally biased region" description="Acidic residues" evidence="4">
    <location>
        <begin position="152"/>
        <end position="167"/>
    </location>
</feature>
<dbReference type="EMBL" id="JBEPMO010000014">
    <property type="protein sequence ID" value="MET3732557.1"/>
    <property type="molecule type" value="Genomic_DNA"/>
</dbReference>
<dbReference type="RefSeq" id="WP_354509892.1">
    <property type="nucleotide sequence ID" value="NZ_JBEPMO010000014.1"/>
</dbReference>
<proteinExistence type="inferred from homology"/>
<organism evidence="5 6">
    <name type="scientific">Moheibacter stercoris</name>
    <dbReference type="NCBI Taxonomy" id="1628251"/>
    <lineage>
        <taxon>Bacteria</taxon>
        <taxon>Pseudomonadati</taxon>
        <taxon>Bacteroidota</taxon>
        <taxon>Flavobacteriia</taxon>
        <taxon>Flavobacteriales</taxon>
        <taxon>Weeksellaceae</taxon>
        <taxon>Moheibacter</taxon>
    </lineage>
</organism>
<evidence type="ECO:0000256" key="3">
    <source>
        <dbReference type="HAMAP-Rule" id="MF_00385"/>
    </source>
</evidence>